<dbReference type="Proteomes" id="UP000264820">
    <property type="component" value="Unplaced"/>
</dbReference>
<dbReference type="GO" id="GO:0060218">
    <property type="term" value="P:hematopoietic stem cell differentiation"/>
    <property type="evidence" value="ECO:0007669"/>
    <property type="project" value="Ensembl"/>
</dbReference>
<dbReference type="GO" id="GO:0043330">
    <property type="term" value="P:response to exogenous dsRNA"/>
    <property type="evidence" value="ECO:0007669"/>
    <property type="project" value="Ensembl"/>
</dbReference>
<dbReference type="GO" id="GO:0005615">
    <property type="term" value="C:extracellular space"/>
    <property type="evidence" value="ECO:0007669"/>
    <property type="project" value="UniProtKB-KW"/>
</dbReference>
<evidence type="ECO:0000313" key="13">
    <source>
        <dbReference type="Ensembl" id="ENSHCOP00000026817.1"/>
    </source>
</evidence>
<sequence>MEGDCQVSLFDAVDAESSKSARTGMKHGSKITAALLGFTLLLAIGAAAFLVFNGHAKVRNDNVVPKLEAYIHHTLRQISNVRAAIHLTGRYNSEIANSVQWTNEVAPSHSQGSLELKNNEIVIPQDGLYFVYSQVSFRVSCHGNDNDDASTTSMIHLTHRVRRWSNSFGDDKYRTILHSVRTACQKTASGDAEEEGGWYSAVYMGAVFNLNKGDRLKTVTEKMLPNLEEEAGKTFFGVFAL</sequence>
<dbReference type="GO" id="GO:0006955">
    <property type="term" value="P:immune response"/>
    <property type="evidence" value="ECO:0007669"/>
    <property type="project" value="Ensembl"/>
</dbReference>
<comment type="subcellular location">
    <subcellularLocation>
        <location evidence="1">Membrane</location>
        <topology evidence="1">Single-pass type II membrane protein</topology>
    </subcellularLocation>
</comment>
<evidence type="ECO:0000313" key="14">
    <source>
        <dbReference type="Proteomes" id="UP000264820"/>
    </source>
</evidence>
<dbReference type="GO" id="GO:1902038">
    <property type="term" value="P:positive regulation of hematopoietic stem cell differentiation"/>
    <property type="evidence" value="ECO:0007669"/>
    <property type="project" value="Ensembl"/>
</dbReference>
<evidence type="ECO:0000256" key="4">
    <source>
        <dbReference type="ARBA" id="ARBA00022514"/>
    </source>
</evidence>
<protein>
    <recommendedName>
        <fullName evidence="3">Tumor necrosis factor</fullName>
    </recommendedName>
    <alternativeName>
        <fullName evidence="10">TNF-alpha</fullName>
    </alternativeName>
</protein>
<dbReference type="PRINTS" id="PR01234">
    <property type="entry name" value="TNECROSISFCT"/>
</dbReference>
<feature type="transmembrane region" description="Helical" evidence="11">
    <location>
        <begin position="31"/>
        <end position="52"/>
    </location>
</feature>
<dbReference type="GO" id="GO:1901222">
    <property type="term" value="P:regulation of non-canonical NF-kappaB signal transduction"/>
    <property type="evidence" value="ECO:0007669"/>
    <property type="project" value="Ensembl"/>
</dbReference>
<comment type="similarity">
    <text evidence="2">Belongs to the tumor necrosis factor family.</text>
</comment>
<evidence type="ECO:0000256" key="7">
    <source>
        <dbReference type="ARBA" id="ARBA00022989"/>
    </source>
</evidence>
<dbReference type="CDD" id="cd00184">
    <property type="entry name" value="TNF"/>
    <property type="match status" value="1"/>
</dbReference>
<dbReference type="InterPro" id="IPR008983">
    <property type="entry name" value="Tumour_necrosis_fac-like_dom"/>
</dbReference>
<evidence type="ECO:0000256" key="6">
    <source>
        <dbReference type="ARBA" id="ARBA00022968"/>
    </source>
</evidence>
<evidence type="ECO:0000259" key="12">
    <source>
        <dbReference type="PROSITE" id="PS50049"/>
    </source>
</evidence>
<dbReference type="PROSITE" id="PS50049">
    <property type="entry name" value="THD_2"/>
    <property type="match status" value="1"/>
</dbReference>
<dbReference type="InterPro" id="IPR006053">
    <property type="entry name" value="TNF"/>
</dbReference>
<dbReference type="GO" id="GO:0070207">
    <property type="term" value="P:protein homotrimerization"/>
    <property type="evidence" value="ECO:0007669"/>
    <property type="project" value="Ensembl"/>
</dbReference>
<dbReference type="GO" id="GO:0042742">
    <property type="term" value="P:defense response to bacterium"/>
    <property type="evidence" value="ECO:0007669"/>
    <property type="project" value="Ensembl"/>
</dbReference>
<evidence type="ECO:0000256" key="9">
    <source>
        <dbReference type="ARBA" id="ARBA00023157"/>
    </source>
</evidence>
<keyword evidence="8 11" id="KW-0472">Membrane</keyword>
<evidence type="ECO:0000256" key="1">
    <source>
        <dbReference type="ARBA" id="ARBA00004606"/>
    </source>
</evidence>
<dbReference type="GO" id="GO:0007219">
    <property type="term" value="P:Notch signaling pathway"/>
    <property type="evidence" value="ECO:0007669"/>
    <property type="project" value="Ensembl"/>
</dbReference>
<dbReference type="GO" id="GO:0060729">
    <property type="term" value="P:intestinal epithelial structure maintenance"/>
    <property type="evidence" value="ECO:0007669"/>
    <property type="project" value="Ensembl"/>
</dbReference>
<dbReference type="Ensembl" id="ENSHCOT00000022349.1">
    <property type="protein sequence ID" value="ENSHCOP00000026817.1"/>
    <property type="gene ID" value="ENSHCOG00000000590.1"/>
</dbReference>
<dbReference type="OMA" id="MEGECKV"/>
<keyword evidence="9" id="KW-1015">Disulfide bond</keyword>
<dbReference type="PANTHER" id="PTHR11471:SF23">
    <property type="entry name" value="TUMOR NECROSIS FACTOR"/>
    <property type="match status" value="1"/>
</dbReference>
<dbReference type="GO" id="GO:0006914">
    <property type="term" value="P:autophagy"/>
    <property type="evidence" value="ECO:0007669"/>
    <property type="project" value="Ensembl"/>
</dbReference>
<dbReference type="GO" id="GO:0032496">
    <property type="term" value="P:response to lipopolysaccharide"/>
    <property type="evidence" value="ECO:0007669"/>
    <property type="project" value="Ensembl"/>
</dbReference>
<dbReference type="SUPFAM" id="SSF49842">
    <property type="entry name" value="TNF-like"/>
    <property type="match status" value="1"/>
</dbReference>
<reference evidence="13" key="1">
    <citation type="submission" date="2025-08" db="UniProtKB">
        <authorList>
            <consortium name="Ensembl"/>
        </authorList>
    </citation>
    <scope>IDENTIFICATION</scope>
</reference>
<dbReference type="InterPro" id="IPR006052">
    <property type="entry name" value="TNF_dom"/>
</dbReference>
<keyword evidence="7 11" id="KW-1133">Transmembrane helix</keyword>
<accession>A0A3Q2Z580</accession>
<dbReference type="PANTHER" id="PTHR11471">
    <property type="entry name" value="TUMOR NECROSIS FACTOR FAMILY MEMBER"/>
    <property type="match status" value="1"/>
</dbReference>
<dbReference type="Pfam" id="PF00229">
    <property type="entry name" value="TNF"/>
    <property type="match status" value="1"/>
</dbReference>
<dbReference type="GO" id="GO:0005125">
    <property type="term" value="F:cytokine activity"/>
    <property type="evidence" value="ECO:0007669"/>
    <property type="project" value="UniProtKB-KW"/>
</dbReference>
<dbReference type="GO" id="GO:0046685">
    <property type="term" value="P:response to arsenic-containing substance"/>
    <property type="evidence" value="ECO:0007669"/>
    <property type="project" value="Ensembl"/>
</dbReference>
<evidence type="ECO:0000256" key="11">
    <source>
        <dbReference type="SAM" id="Phobius"/>
    </source>
</evidence>
<feature type="domain" description="THD" evidence="12">
    <location>
        <begin position="83"/>
        <end position="241"/>
    </location>
</feature>
<dbReference type="Gene3D" id="2.60.120.40">
    <property type="match status" value="1"/>
</dbReference>
<dbReference type="GO" id="GO:0001889">
    <property type="term" value="P:liver development"/>
    <property type="evidence" value="ECO:0007669"/>
    <property type="project" value="Ensembl"/>
</dbReference>
<evidence type="ECO:0000256" key="2">
    <source>
        <dbReference type="ARBA" id="ARBA00008670"/>
    </source>
</evidence>
<dbReference type="AlphaFoldDB" id="A0A3Q2Z580"/>
<dbReference type="GO" id="GO:0006954">
    <property type="term" value="P:inflammatory response"/>
    <property type="evidence" value="ECO:0007669"/>
    <property type="project" value="Ensembl"/>
</dbReference>
<organism evidence="13 14">
    <name type="scientific">Hippocampus comes</name>
    <name type="common">Tiger tail seahorse</name>
    <dbReference type="NCBI Taxonomy" id="109280"/>
    <lineage>
        <taxon>Eukaryota</taxon>
        <taxon>Metazoa</taxon>
        <taxon>Chordata</taxon>
        <taxon>Craniata</taxon>
        <taxon>Vertebrata</taxon>
        <taxon>Euteleostomi</taxon>
        <taxon>Actinopterygii</taxon>
        <taxon>Neopterygii</taxon>
        <taxon>Teleostei</taxon>
        <taxon>Neoteleostei</taxon>
        <taxon>Acanthomorphata</taxon>
        <taxon>Syngnathiaria</taxon>
        <taxon>Syngnathiformes</taxon>
        <taxon>Syngnathoidei</taxon>
        <taxon>Syngnathidae</taxon>
        <taxon>Hippocampus</taxon>
    </lineage>
</organism>
<evidence type="ECO:0000256" key="5">
    <source>
        <dbReference type="ARBA" id="ARBA00022692"/>
    </source>
</evidence>
<keyword evidence="6" id="KW-0735">Signal-anchor</keyword>
<dbReference type="STRING" id="109280.ENSHCOP00000026817"/>
<dbReference type="SMART" id="SM00207">
    <property type="entry name" value="TNF"/>
    <property type="match status" value="1"/>
</dbReference>
<evidence type="ECO:0000256" key="3">
    <source>
        <dbReference type="ARBA" id="ARBA00013893"/>
    </source>
</evidence>
<evidence type="ECO:0000256" key="10">
    <source>
        <dbReference type="ARBA" id="ARBA00029751"/>
    </source>
</evidence>
<keyword evidence="5 11" id="KW-0812">Transmembrane</keyword>
<evidence type="ECO:0000256" key="8">
    <source>
        <dbReference type="ARBA" id="ARBA00023136"/>
    </source>
</evidence>
<keyword evidence="14" id="KW-1185">Reference proteome</keyword>
<dbReference type="GO" id="GO:0005164">
    <property type="term" value="F:tumor necrosis factor receptor binding"/>
    <property type="evidence" value="ECO:0007669"/>
    <property type="project" value="InterPro"/>
</dbReference>
<proteinExistence type="inferred from homology"/>
<dbReference type="GO" id="GO:0009615">
    <property type="term" value="P:response to virus"/>
    <property type="evidence" value="ECO:0007669"/>
    <property type="project" value="Ensembl"/>
</dbReference>
<name>A0A3Q2Z580_HIPCM</name>
<keyword evidence="4" id="KW-0202">Cytokine</keyword>
<dbReference type="GO" id="GO:0031101">
    <property type="term" value="P:fin regeneration"/>
    <property type="evidence" value="ECO:0007669"/>
    <property type="project" value="Ensembl"/>
</dbReference>
<dbReference type="GeneTree" id="ENSGT01060000248544"/>
<reference evidence="13" key="2">
    <citation type="submission" date="2025-09" db="UniProtKB">
        <authorList>
            <consortium name="Ensembl"/>
        </authorList>
    </citation>
    <scope>IDENTIFICATION</scope>
</reference>
<dbReference type="GO" id="GO:0016020">
    <property type="term" value="C:membrane"/>
    <property type="evidence" value="ECO:0007669"/>
    <property type="project" value="UniProtKB-SubCell"/>
</dbReference>